<sequence length="68" mass="8248">MELAARTEDLWESFKILPQKEIPKFHLLREILKFQNLCVVWGTEFYRRCGILEFMHCTAYNFISCIEF</sequence>
<evidence type="ECO:0000313" key="2">
    <source>
        <dbReference type="Proteomes" id="UP000005709"/>
    </source>
</evidence>
<organism evidence="1 2">
    <name type="scientific">Campylobacter gracilis RM3268</name>
    <dbReference type="NCBI Taxonomy" id="553220"/>
    <lineage>
        <taxon>Bacteria</taxon>
        <taxon>Pseudomonadati</taxon>
        <taxon>Campylobacterota</taxon>
        <taxon>Epsilonproteobacteria</taxon>
        <taxon>Campylobacterales</taxon>
        <taxon>Campylobacteraceae</taxon>
        <taxon>Campylobacter</taxon>
    </lineage>
</organism>
<accession>C8PH98</accession>
<dbReference type="RefSeq" id="WP_005870966.1">
    <property type="nucleotide sequence ID" value="NZ_ACYG01000022.1"/>
</dbReference>
<dbReference type="Proteomes" id="UP000005709">
    <property type="component" value="Unassembled WGS sequence"/>
</dbReference>
<evidence type="ECO:0000313" key="1">
    <source>
        <dbReference type="EMBL" id="EEV17919.1"/>
    </source>
</evidence>
<keyword evidence="2" id="KW-1185">Reference proteome</keyword>
<name>C8PH98_9BACT</name>
<dbReference type="EMBL" id="ACYG01000022">
    <property type="protein sequence ID" value="EEV17919.1"/>
    <property type="molecule type" value="Genomic_DNA"/>
</dbReference>
<comment type="caution">
    <text evidence="1">The sequence shown here is derived from an EMBL/GenBank/DDBJ whole genome shotgun (WGS) entry which is preliminary data.</text>
</comment>
<protein>
    <submittedName>
        <fullName evidence="1">Uncharacterized protein</fullName>
    </submittedName>
</protein>
<proteinExistence type="predicted"/>
<reference evidence="1 2" key="1">
    <citation type="submission" date="2009-07" db="EMBL/GenBank/DDBJ databases">
        <authorList>
            <person name="Madupu R."/>
            <person name="Sebastian Y."/>
            <person name="Durkin A.S."/>
            <person name="Torralba M."/>
            <person name="Methe B."/>
            <person name="Sutton G.G."/>
            <person name="Strausberg R.L."/>
            <person name="Nelson K.E."/>
        </authorList>
    </citation>
    <scope>NUCLEOTIDE SEQUENCE [LARGE SCALE GENOMIC DNA]</scope>
    <source>
        <strain evidence="1 2">RM3268</strain>
    </source>
</reference>
<gene>
    <name evidence="1" type="ORF">CAMGR0001_2292</name>
</gene>
<dbReference type="AlphaFoldDB" id="C8PH98"/>